<keyword evidence="2" id="KW-1185">Reference proteome</keyword>
<dbReference type="Proteomes" id="UP000010953">
    <property type="component" value="Unassembled WGS sequence"/>
</dbReference>
<evidence type="ECO:0000313" key="1">
    <source>
        <dbReference type="EMBL" id="EMS33719.1"/>
    </source>
</evidence>
<dbReference type="AlphaFoldDB" id="M7XFS9"/>
<accession>M7XFS9</accession>
<reference evidence="1" key="1">
    <citation type="submission" date="2013-01" db="EMBL/GenBank/DDBJ databases">
        <title>Genome assembly of Mariniradius saccharolyticus AK6.</title>
        <authorList>
            <person name="Vaidya B."/>
            <person name="Khatri I."/>
            <person name="Tanuku N.R.S."/>
            <person name="Subramanian S."/>
            <person name="Pinnaka A."/>
        </authorList>
    </citation>
    <scope>NUCLEOTIDE SEQUENCE [LARGE SCALE GENOMIC DNA]</scope>
    <source>
        <strain evidence="1">AK6</strain>
    </source>
</reference>
<protein>
    <submittedName>
        <fullName evidence="1">Uncharacterized protein</fullName>
    </submittedName>
</protein>
<dbReference type="EMBL" id="AMZY02000009">
    <property type="protein sequence ID" value="EMS33719.1"/>
    <property type="molecule type" value="Genomic_DNA"/>
</dbReference>
<name>M7XFS9_9BACT</name>
<proteinExistence type="predicted"/>
<gene>
    <name evidence="1" type="ORF">C943_04598</name>
</gene>
<organism evidence="1 2">
    <name type="scientific">Mariniradius saccharolyticus AK6</name>
    <dbReference type="NCBI Taxonomy" id="1239962"/>
    <lineage>
        <taxon>Bacteria</taxon>
        <taxon>Pseudomonadati</taxon>
        <taxon>Bacteroidota</taxon>
        <taxon>Cytophagia</taxon>
        <taxon>Cytophagales</taxon>
        <taxon>Cyclobacteriaceae</taxon>
        <taxon>Mariniradius</taxon>
    </lineage>
</organism>
<evidence type="ECO:0000313" key="2">
    <source>
        <dbReference type="Proteomes" id="UP000010953"/>
    </source>
</evidence>
<comment type="caution">
    <text evidence="1">The sequence shown here is derived from an EMBL/GenBank/DDBJ whole genome shotgun (WGS) entry which is preliminary data.</text>
</comment>
<sequence>MDDALVGCLLLFLVSLVWFIGYHTRTKRGHYRRMQQLKGLFYALLSKQEALNQKTAISNEFHSTQSGVPSSHLL</sequence>
<dbReference type="InParanoid" id="M7XFS9"/>